<gene>
    <name evidence="1" type="ORF">PROFUN_09452</name>
</gene>
<dbReference type="Proteomes" id="UP000241769">
    <property type="component" value="Unassembled WGS sequence"/>
</dbReference>
<name>A0A2P6NH07_9EUKA</name>
<accession>A0A2P6NH07</accession>
<comment type="caution">
    <text evidence="1">The sequence shown here is derived from an EMBL/GenBank/DDBJ whole genome shotgun (WGS) entry which is preliminary data.</text>
</comment>
<sequence length="101" mass="11493">MISQPGLRGYSRGERDESLLLTNLRFFSFSGRHNDRLNASYLDMEIEETSINNWATLVEVVFKTVGGNPVNCCQKQTKLPGKHCFRATTMQDYTDTNTVLN</sequence>
<evidence type="ECO:0000313" key="1">
    <source>
        <dbReference type="EMBL" id="PRP83240.1"/>
    </source>
</evidence>
<keyword evidence="2" id="KW-1185">Reference proteome</keyword>
<dbReference type="InParanoid" id="A0A2P6NH07"/>
<reference evidence="1 2" key="1">
    <citation type="journal article" date="2018" name="Genome Biol. Evol.">
        <title>Multiple Roots of Fruiting Body Formation in Amoebozoa.</title>
        <authorList>
            <person name="Hillmann F."/>
            <person name="Forbes G."/>
            <person name="Novohradska S."/>
            <person name="Ferling I."/>
            <person name="Riege K."/>
            <person name="Groth M."/>
            <person name="Westermann M."/>
            <person name="Marz M."/>
            <person name="Spaller T."/>
            <person name="Winckler T."/>
            <person name="Schaap P."/>
            <person name="Glockner G."/>
        </authorList>
    </citation>
    <scope>NUCLEOTIDE SEQUENCE [LARGE SCALE GENOMIC DNA]</scope>
    <source>
        <strain evidence="1 2">Jena</strain>
    </source>
</reference>
<dbReference type="EMBL" id="MDYQ01000086">
    <property type="protein sequence ID" value="PRP83240.1"/>
    <property type="molecule type" value="Genomic_DNA"/>
</dbReference>
<proteinExistence type="predicted"/>
<organism evidence="1 2">
    <name type="scientific">Planoprotostelium fungivorum</name>
    <dbReference type="NCBI Taxonomy" id="1890364"/>
    <lineage>
        <taxon>Eukaryota</taxon>
        <taxon>Amoebozoa</taxon>
        <taxon>Evosea</taxon>
        <taxon>Variosea</taxon>
        <taxon>Cavosteliida</taxon>
        <taxon>Cavosteliaceae</taxon>
        <taxon>Planoprotostelium</taxon>
    </lineage>
</organism>
<dbReference type="AlphaFoldDB" id="A0A2P6NH07"/>
<evidence type="ECO:0000313" key="2">
    <source>
        <dbReference type="Proteomes" id="UP000241769"/>
    </source>
</evidence>
<protein>
    <submittedName>
        <fullName evidence="1">Uncharacterized protein</fullName>
    </submittedName>
</protein>